<evidence type="ECO:0000313" key="2">
    <source>
        <dbReference type="Proteomes" id="UP000680670"/>
    </source>
</evidence>
<reference evidence="1 2" key="1">
    <citation type="submission" date="2021-03" db="EMBL/GenBank/DDBJ databases">
        <title>Antimicrobial resistance genes in bacteria isolated from Japanese honey, and their potential for conferring macrolide and lincosamide resistance in the American foulbrood pathogen Paenibacillus larvae.</title>
        <authorList>
            <person name="Okamoto M."/>
            <person name="Kumagai M."/>
            <person name="Kanamori H."/>
            <person name="Takamatsu D."/>
        </authorList>
    </citation>
    <scope>NUCLEOTIDE SEQUENCE [LARGE SCALE GENOMIC DNA]</scope>
    <source>
        <strain evidence="1 2">J6TS1</strain>
    </source>
</reference>
<protein>
    <submittedName>
        <fullName evidence="1">Uncharacterized protein</fullName>
    </submittedName>
</protein>
<keyword evidence="2" id="KW-1185">Reference proteome</keyword>
<sequence>MGKLAECLFKATNEDWYPNVKVHLDFEHYLAPLHTDNGDAKIYVDGNYRFG</sequence>
<organism evidence="1 2">
    <name type="scientific">Siminovitchia terrae</name>
    <name type="common">Bacillus terrae</name>
    <dbReference type="NCBI Taxonomy" id="1914933"/>
    <lineage>
        <taxon>Bacteria</taxon>
        <taxon>Bacillati</taxon>
        <taxon>Bacillota</taxon>
        <taxon>Bacilli</taxon>
        <taxon>Bacillales</taxon>
        <taxon>Bacillaceae</taxon>
        <taxon>Siminovitchia</taxon>
    </lineage>
</organism>
<dbReference type="Proteomes" id="UP000680670">
    <property type="component" value="Unassembled WGS sequence"/>
</dbReference>
<proteinExistence type="predicted"/>
<gene>
    <name evidence="1" type="ORF">J6TS1_39820</name>
</gene>
<name>A0ABQ4L290_SIMTE</name>
<dbReference type="EMBL" id="BORJ01000012">
    <property type="protein sequence ID" value="GIN98112.1"/>
    <property type="molecule type" value="Genomic_DNA"/>
</dbReference>
<comment type="caution">
    <text evidence="1">The sequence shown here is derived from an EMBL/GenBank/DDBJ whole genome shotgun (WGS) entry which is preliminary data.</text>
</comment>
<evidence type="ECO:0000313" key="1">
    <source>
        <dbReference type="EMBL" id="GIN98112.1"/>
    </source>
</evidence>
<accession>A0ABQ4L290</accession>